<dbReference type="Pfam" id="PF01494">
    <property type="entry name" value="FAD_binding_3"/>
    <property type="match status" value="1"/>
</dbReference>
<organism evidence="2 3">
    <name type="scientific">Nocardioides guangzhouensis</name>
    <dbReference type="NCBI Taxonomy" id="2497878"/>
    <lineage>
        <taxon>Bacteria</taxon>
        <taxon>Bacillati</taxon>
        <taxon>Actinomycetota</taxon>
        <taxon>Actinomycetes</taxon>
        <taxon>Propionibacteriales</taxon>
        <taxon>Nocardioidaceae</taxon>
        <taxon>Nocardioides</taxon>
    </lineage>
</organism>
<dbReference type="PANTHER" id="PTHR42685:SF22">
    <property type="entry name" value="CONDITIONED MEDIUM FACTOR RECEPTOR 1"/>
    <property type="match status" value="1"/>
</dbReference>
<dbReference type="PRINTS" id="PR00420">
    <property type="entry name" value="RNGMNOXGNASE"/>
</dbReference>
<comment type="caution">
    <text evidence="2">The sequence shown here is derived from an EMBL/GenBank/DDBJ whole genome shotgun (WGS) entry which is preliminary data.</text>
</comment>
<dbReference type="Proteomes" id="UP000295198">
    <property type="component" value="Unassembled WGS sequence"/>
</dbReference>
<dbReference type="EMBL" id="SDKM01000039">
    <property type="protein sequence ID" value="RYP82971.1"/>
    <property type="molecule type" value="Genomic_DNA"/>
</dbReference>
<keyword evidence="3" id="KW-1185">Reference proteome</keyword>
<sequence>MEAMTVTASTFDVIVVGARAAGAPAAMLLARKGARVLLLDRASFPSDTMSTHLIHPPGMELLQRWGLAERVVASGCPPVTGYRLDLGPFAIAGTPRGTTAAPCALAPRRFILDAILVDAAVEAGAELREEVLVDGLVVEGCVVRGIRGRTRAGATFEERARVVIGADGVHSSVARWVGAPITHEVPALEALYYAYWSGFPTDGEFQLYQRGARGFGVIPTNEGLTAVVVTWPVDEFDANRRDLLGNYLGAFESDPSLAERARAGRRETRLVGARMHNFYRRSHGPGWALIGDAGYHKDAVTAQGITDAFHDAELIARALDDAFSGRRAEAEALATYEHNRDTATRPMFDLTCQLASNDPPSAEEAALLAFIASREDATQDFLSVLAGTMPVDAFFNPRHLEKYDAVPESSPTVQ</sequence>
<dbReference type="SUPFAM" id="SSF51905">
    <property type="entry name" value="FAD/NAD(P)-binding domain"/>
    <property type="match status" value="1"/>
</dbReference>
<proteinExistence type="predicted"/>
<dbReference type="PANTHER" id="PTHR42685">
    <property type="entry name" value="GERANYLGERANYL DIPHOSPHATE REDUCTASE"/>
    <property type="match status" value="1"/>
</dbReference>
<name>A0A4Q4Z763_9ACTN</name>
<gene>
    <name evidence="2" type="ORF">EKO23_20355</name>
</gene>
<evidence type="ECO:0000313" key="2">
    <source>
        <dbReference type="EMBL" id="RYP82971.1"/>
    </source>
</evidence>
<dbReference type="AlphaFoldDB" id="A0A4Q4Z763"/>
<feature type="domain" description="FAD-binding" evidence="1">
    <location>
        <begin position="11"/>
        <end position="347"/>
    </location>
</feature>
<dbReference type="Gene3D" id="3.50.50.60">
    <property type="entry name" value="FAD/NAD(P)-binding domain"/>
    <property type="match status" value="1"/>
</dbReference>
<reference evidence="2 3" key="1">
    <citation type="submission" date="2019-01" db="EMBL/GenBank/DDBJ databases">
        <title>Nocardioides guangzhouensis sp. nov., an actinobacterium isolated from soil.</title>
        <authorList>
            <person name="Fu Y."/>
            <person name="Cai Y."/>
            <person name="Lin Z."/>
            <person name="Chen P."/>
        </authorList>
    </citation>
    <scope>NUCLEOTIDE SEQUENCE [LARGE SCALE GENOMIC DNA]</scope>
    <source>
        <strain evidence="2 3">130</strain>
    </source>
</reference>
<dbReference type="InterPro" id="IPR050407">
    <property type="entry name" value="Geranylgeranyl_reductase"/>
</dbReference>
<dbReference type="OrthoDB" id="103324at2"/>
<protein>
    <submittedName>
        <fullName evidence="2">NAD(P)/FAD-dependent oxidoreductase</fullName>
    </submittedName>
</protein>
<evidence type="ECO:0000259" key="1">
    <source>
        <dbReference type="Pfam" id="PF01494"/>
    </source>
</evidence>
<dbReference type="InterPro" id="IPR036188">
    <property type="entry name" value="FAD/NAD-bd_sf"/>
</dbReference>
<dbReference type="GO" id="GO:0071949">
    <property type="term" value="F:FAD binding"/>
    <property type="evidence" value="ECO:0007669"/>
    <property type="project" value="InterPro"/>
</dbReference>
<dbReference type="InterPro" id="IPR002938">
    <property type="entry name" value="FAD-bd"/>
</dbReference>
<accession>A0A4Q4Z763</accession>
<evidence type="ECO:0000313" key="3">
    <source>
        <dbReference type="Proteomes" id="UP000295198"/>
    </source>
</evidence>